<evidence type="ECO:0000313" key="9">
    <source>
        <dbReference type="EMBL" id="EEC90127.1"/>
    </source>
</evidence>
<evidence type="ECO:0000259" key="8">
    <source>
        <dbReference type="Pfam" id="PF12704"/>
    </source>
</evidence>
<gene>
    <name evidence="9" type="ORF">EUBIFOR_01334</name>
</gene>
<evidence type="ECO:0000256" key="1">
    <source>
        <dbReference type="ARBA" id="ARBA00004651"/>
    </source>
</evidence>
<name>B7CAW3_9FIRM</name>
<dbReference type="GO" id="GO:0005886">
    <property type="term" value="C:plasma membrane"/>
    <property type="evidence" value="ECO:0007669"/>
    <property type="project" value="UniProtKB-SubCell"/>
</dbReference>
<keyword evidence="5 6" id="KW-0472">Membrane</keyword>
<dbReference type="GO" id="GO:0022857">
    <property type="term" value="F:transmembrane transporter activity"/>
    <property type="evidence" value="ECO:0007669"/>
    <property type="project" value="TreeGrafter"/>
</dbReference>
<dbReference type="AlphaFoldDB" id="B7CAW3"/>
<feature type="transmembrane region" description="Helical" evidence="6">
    <location>
        <begin position="307"/>
        <end position="331"/>
    </location>
</feature>
<feature type="transmembrane region" description="Helical" evidence="6">
    <location>
        <begin position="343"/>
        <end position="363"/>
    </location>
</feature>
<dbReference type="Pfam" id="PF02687">
    <property type="entry name" value="FtsX"/>
    <property type="match status" value="1"/>
</dbReference>
<keyword evidence="4 6" id="KW-1133">Transmembrane helix</keyword>
<evidence type="ECO:0000259" key="7">
    <source>
        <dbReference type="Pfam" id="PF02687"/>
    </source>
</evidence>
<evidence type="ECO:0000256" key="6">
    <source>
        <dbReference type="SAM" id="Phobius"/>
    </source>
</evidence>
<protein>
    <submittedName>
        <fullName evidence="9">Efflux ABC transporter, permease protein</fullName>
    </submittedName>
</protein>
<keyword evidence="2" id="KW-1003">Cell membrane</keyword>
<evidence type="ECO:0000313" key="10">
    <source>
        <dbReference type="Proteomes" id="UP000004315"/>
    </source>
</evidence>
<reference evidence="9 10" key="2">
    <citation type="submission" date="2008-11" db="EMBL/GenBank/DDBJ databases">
        <title>Draft genome sequence of Eubacterium biforme (DSM 3989).</title>
        <authorList>
            <person name="Sudarsanam P."/>
            <person name="Ley R."/>
            <person name="Guruge J."/>
            <person name="Turnbaugh P.J."/>
            <person name="Mahowald M."/>
            <person name="Liep D."/>
            <person name="Gordon J."/>
        </authorList>
    </citation>
    <scope>NUCLEOTIDE SEQUENCE [LARGE SCALE GENOMIC DNA]</scope>
    <source>
        <strain evidence="9 10">DSM 3989</strain>
    </source>
</reference>
<organism evidence="9 10">
    <name type="scientific">Holdemanella biformis DSM 3989</name>
    <dbReference type="NCBI Taxonomy" id="518637"/>
    <lineage>
        <taxon>Bacteria</taxon>
        <taxon>Bacillati</taxon>
        <taxon>Bacillota</taxon>
        <taxon>Erysipelotrichia</taxon>
        <taxon>Erysipelotrichales</taxon>
        <taxon>Erysipelotrichaceae</taxon>
        <taxon>Holdemanella</taxon>
    </lineage>
</organism>
<evidence type="ECO:0000256" key="3">
    <source>
        <dbReference type="ARBA" id="ARBA00022692"/>
    </source>
</evidence>
<feature type="transmembrane region" description="Helical" evidence="6">
    <location>
        <begin position="31"/>
        <end position="52"/>
    </location>
</feature>
<dbReference type="PANTHER" id="PTHR30572">
    <property type="entry name" value="MEMBRANE COMPONENT OF TRANSPORTER-RELATED"/>
    <property type="match status" value="1"/>
</dbReference>
<sequence length="374" mass="41989">MIANIVSDKELVVLIHNAYAYITRKKVRTGILFLILMVILISLYECLSILSYNAQLERSLYSASHSSIVVQKKDGSEFEHTSFENSVYEYEFVSKLKEAKVVSIKQGVTLDSLPKEYKNVVSVIGTNNTSKNVLFRSGVFTLTSGKDIDSKDRNSILIHSDLAKKNHLKIGDTIVLNSHTYTIKGIFVGKKHETYTGLSSDLSENTMFVDYNSLDTKMVTKLTIDSNRLKQVQSLYPSSEYVVSKDKNAYQSSLESIQSMNHMIQILSCSIIVCGLVVLSLVLVLWLRDRIREIGIMLSIGKSKVEIIIQFIFELVFISIPSGIILCAYSVIKHNVLCFTLSYGLLMSIIIVSVLIASLMIMIKKPREILSKLS</sequence>
<dbReference type="InterPro" id="IPR025857">
    <property type="entry name" value="MacB_PCD"/>
</dbReference>
<dbReference type="eggNOG" id="COG0577">
    <property type="taxonomic scope" value="Bacteria"/>
</dbReference>
<dbReference type="EMBL" id="ABYT01000072">
    <property type="protein sequence ID" value="EEC90127.1"/>
    <property type="molecule type" value="Genomic_DNA"/>
</dbReference>
<dbReference type="InterPro" id="IPR003838">
    <property type="entry name" value="ABC3_permease_C"/>
</dbReference>
<evidence type="ECO:0000256" key="5">
    <source>
        <dbReference type="ARBA" id="ARBA00023136"/>
    </source>
</evidence>
<dbReference type="Proteomes" id="UP000004315">
    <property type="component" value="Unassembled WGS sequence"/>
</dbReference>
<feature type="domain" description="MacB-like periplasmic core" evidence="8">
    <location>
        <begin position="46"/>
        <end position="219"/>
    </location>
</feature>
<reference evidence="9 10" key="1">
    <citation type="submission" date="2008-10" db="EMBL/GenBank/DDBJ databases">
        <authorList>
            <person name="Fulton L."/>
            <person name="Clifton S."/>
            <person name="Fulton B."/>
            <person name="Xu J."/>
            <person name="Minx P."/>
            <person name="Pepin K.H."/>
            <person name="Johnson M."/>
            <person name="Bhonagiri V."/>
            <person name="Nash W.E."/>
            <person name="Mardis E.R."/>
            <person name="Wilson R.K."/>
        </authorList>
    </citation>
    <scope>NUCLEOTIDE SEQUENCE [LARGE SCALE GENOMIC DNA]</scope>
    <source>
        <strain evidence="9 10">DSM 3989</strain>
    </source>
</reference>
<evidence type="ECO:0000256" key="4">
    <source>
        <dbReference type="ARBA" id="ARBA00022989"/>
    </source>
</evidence>
<dbReference type="PANTHER" id="PTHR30572:SF9">
    <property type="entry name" value="ABC TRANSPORTER PERMEASE PROTEIN"/>
    <property type="match status" value="1"/>
</dbReference>
<feature type="domain" description="ABC3 transporter permease C-terminal" evidence="7">
    <location>
        <begin position="266"/>
        <end position="362"/>
    </location>
</feature>
<keyword evidence="3 6" id="KW-0812">Transmembrane</keyword>
<dbReference type="InterPro" id="IPR050250">
    <property type="entry name" value="Macrolide_Exporter_MacB"/>
</dbReference>
<comment type="caution">
    <text evidence="9">The sequence shown here is derived from an EMBL/GenBank/DDBJ whole genome shotgun (WGS) entry which is preliminary data.</text>
</comment>
<keyword evidence="10" id="KW-1185">Reference proteome</keyword>
<dbReference type="STRING" id="518637.EUBIFOR_01334"/>
<proteinExistence type="predicted"/>
<dbReference type="Pfam" id="PF12704">
    <property type="entry name" value="MacB_PCD"/>
    <property type="match status" value="1"/>
</dbReference>
<evidence type="ECO:0000256" key="2">
    <source>
        <dbReference type="ARBA" id="ARBA00022475"/>
    </source>
</evidence>
<dbReference type="HOGENOM" id="CLU_039499_2_1_9"/>
<accession>B7CAW3</accession>
<comment type="subcellular location">
    <subcellularLocation>
        <location evidence="1">Cell membrane</location>
        <topology evidence="1">Multi-pass membrane protein</topology>
    </subcellularLocation>
</comment>
<feature type="transmembrane region" description="Helical" evidence="6">
    <location>
        <begin position="263"/>
        <end position="287"/>
    </location>
</feature>